<evidence type="ECO:0000256" key="2">
    <source>
        <dbReference type="ARBA" id="ARBA00022475"/>
    </source>
</evidence>
<dbReference type="Proteomes" id="UP001320544">
    <property type="component" value="Chromosome"/>
</dbReference>
<feature type="transmembrane region" description="Helical" evidence="6">
    <location>
        <begin position="58"/>
        <end position="77"/>
    </location>
</feature>
<feature type="transmembrane region" description="Helical" evidence="6">
    <location>
        <begin position="343"/>
        <end position="364"/>
    </location>
</feature>
<dbReference type="EMBL" id="AP025564">
    <property type="protein sequence ID" value="BDE96458.1"/>
    <property type="molecule type" value="Genomic_DNA"/>
</dbReference>
<evidence type="ECO:0000313" key="7">
    <source>
        <dbReference type="EMBL" id="BDE96458.1"/>
    </source>
</evidence>
<reference evidence="7 8" key="1">
    <citation type="submission" date="2022-01" db="EMBL/GenBank/DDBJ databases">
        <title>Novel bile acid biosynthetic pathways are enriched in the microbiome of centenarians.</title>
        <authorList>
            <person name="Sato Y."/>
            <person name="Atarashi K."/>
            <person name="Plichta R.D."/>
            <person name="Arai Y."/>
            <person name="Sasajima S."/>
            <person name="Kearney M.S."/>
            <person name="Suda W."/>
            <person name="Takeshita K."/>
            <person name="Sasaki T."/>
            <person name="Okamoto S."/>
            <person name="Skelly N.A."/>
            <person name="Okamura Y."/>
            <person name="Vlamakis H."/>
            <person name="Li Y."/>
            <person name="Tanoue T."/>
            <person name="Takei H."/>
            <person name="Nittono H."/>
            <person name="Narushima S."/>
            <person name="Irie J."/>
            <person name="Itoh H."/>
            <person name="Moriya K."/>
            <person name="Sugiura Y."/>
            <person name="Suematsu M."/>
            <person name="Moritoki N."/>
            <person name="Shibata S."/>
            <person name="Littman R.D."/>
            <person name="Fischbach A.M."/>
            <person name="Uwamino Y."/>
            <person name="Inoue T."/>
            <person name="Honda A."/>
            <person name="Hattori M."/>
            <person name="Murai T."/>
            <person name="Xavier J.R."/>
            <person name="Hirose N."/>
            <person name="Honda K."/>
        </authorList>
    </citation>
    <scope>NUCLEOTIDE SEQUENCE [LARGE SCALE GENOMIC DNA]</scope>
    <source>
        <strain evidence="7 8">CE91-St30</strain>
    </source>
</reference>
<sequence length="454" mass="48216">MKTKTLEKASGGQAGKPKLRQIMSVPDMVVYGLIFMVPIAPFGIYGGIFTESGGMPTLVYIVGTCAMAFTALSYASLGREYPVSGSVYAYASRAIGPAVGFLTGWALMLDYILSPVLLYVVSSAALHGIVPEVPAWAFGIVFVVANTLVNVRGIETASMVNRIALVLEILCLAVFAVLGVHWIMADPSSKGFSLDPVFNASTFDPNLVMSAVSLGVLSFLGFDGIATLAEEAKDARRGPGRAMMVSLAIVGTLFAVQTYIAGCISPDGAAFAHDTDNAFYIVAGIAGGKALSITCALATALSWGIFTALAAQTAISRILFAMGRDGNLPRVLSKIHPKYKTPYVATLFVGAVSLVLVLALGRFGTDTISLFVNFGALTAFLVLHVTVIWHFFIKKRDGKVFAHLISPLIGFAVIAYTWVSLSMPAKLLGISWVAIGIVYYLVMRKVLKREVTLA</sequence>
<keyword evidence="5 6" id="KW-0472">Membrane</keyword>
<evidence type="ECO:0000256" key="5">
    <source>
        <dbReference type="ARBA" id="ARBA00023136"/>
    </source>
</evidence>
<evidence type="ECO:0000256" key="3">
    <source>
        <dbReference type="ARBA" id="ARBA00022692"/>
    </source>
</evidence>
<keyword evidence="4 6" id="KW-1133">Transmembrane helix</keyword>
<dbReference type="Pfam" id="PF13520">
    <property type="entry name" value="AA_permease_2"/>
    <property type="match status" value="1"/>
</dbReference>
<dbReference type="InterPro" id="IPR050367">
    <property type="entry name" value="APC_superfamily"/>
</dbReference>
<dbReference type="RefSeq" id="WP_244385760.1">
    <property type="nucleotide sequence ID" value="NZ_AP025564.1"/>
</dbReference>
<dbReference type="InterPro" id="IPR002293">
    <property type="entry name" value="AA/rel_permease1"/>
</dbReference>
<evidence type="ECO:0000256" key="4">
    <source>
        <dbReference type="ARBA" id="ARBA00022989"/>
    </source>
</evidence>
<feature type="transmembrane region" description="Helical" evidence="6">
    <location>
        <begin position="241"/>
        <end position="260"/>
    </location>
</feature>
<keyword evidence="8" id="KW-1185">Reference proteome</keyword>
<feature type="transmembrane region" description="Helical" evidence="6">
    <location>
        <begin position="98"/>
        <end position="121"/>
    </location>
</feature>
<feature type="transmembrane region" description="Helical" evidence="6">
    <location>
        <begin position="300"/>
        <end position="322"/>
    </location>
</feature>
<feature type="transmembrane region" description="Helical" evidence="6">
    <location>
        <begin position="163"/>
        <end position="184"/>
    </location>
</feature>
<dbReference type="Gene3D" id="1.20.1740.10">
    <property type="entry name" value="Amino acid/polyamine transporter I"/>
    <property type="match status" value="1"/>
</dbReference>
<comment type="subcellular location">
    <subcellularLocation>
        <location evidence="1">Cell membrane</location>
        <topology evidence="1">Multi-pass membrane protein</topology>
    </subcellularLocation>
</comment>
<keyword evidence="2" id="KW-1003">Cell membrane</keyword>
<protein>
    <submittedName>
        <fullName evidence="7">Porin</fullName>
    </submittedName>
</protein>
<dbReference type="PANTHER" id="PTHR42770:SF16">
    <property type="entry name" value="AMINO ACID PERMEASE"/>
    <property type="match status" value="1"/>
</dbReference>
<evidence type="ECO:0000313" key="8">
    <source>
        <dbReference type="Proteomes" id="UP001320544"/>
    </source>
</evidence>
<name>A0ABN6MGX0_9ACTN</name>
<feature type="transmembrane region" description="Helical" evidence="6">
    <location>
        <begin position="370"/>
        <end position="393"/>
    </location>
</feature>
<organism evidence="7 8">
    <name type="scientific">Raoultibacter timonensis</name>
    <dbReference type="NCBI Taxonomy" id="1907662"/>
    <lineage>
        <taxon>Bacteria</taxon>
        <taxon>Bacillati</taxon>
        <taxon>Actinomycetota</taxon>
        <taxon>Coriobacteriia</taxon>
        <taxon>Eggerthellales</taxon>
        <taxon>Eggerthellaceae</taxon>
        <taxon>Raoultibacter</taxon>
    </lineage>
</organism>
<proteinExistence type="predicted"/>
<evidence type="ECO:0000256" key="6">
    <source>
        <dbReference type="SAM" id="Phobius"/>
    </source>
</evidence>
<dbReference type="PIRSF" id="PIRSF006060">
    <property type="entry name" value="AA_transporter"/>
    <property type="match status" value="1"/>
</dbReference>
<gene>
    <name evidence="7" type="ORF">CE91St30_17910</name>
</gene>
<dbReference type="PANTHER" id="PTHR42770">
    <property type="entry name" value="AMINO ACID TRANSPORTER-RELATED"/>
    <property type="match status" value="1"/>
</dbReference>
<accession>A0ABN6MGX0</accession>
<feature type="transmembrane region" description="Helical" evidence="6">
    <location>
        <begin position="425"/>
        <end position="442"/>
    </location>
</feature>
<keyword evidence="3 6" id="KW-0812">Transmembrane</keyword>
<feature type="transmembrane region" description="Helical" evidence="6">
    <location>
        <begin position="207"/>
        <end position="229"/>
    </location>
</feature>
<evidence type="ECO:0000256" key="1">
    <source>
        <dbReference type="ARBA" id="ARBA00004651"/>
    </source>
</evidence>
<feature type="transmembrane region" description="Helical" evidence="6">
    <location>
        <begin position="28"/>
        <end position="46"/>
    </location>
</feature>
<feature type="transmembrane region" description="Helical" evidence="6">
    <location>
        <begin position="400"/>
        <end position="419"/>
    </location>
</feature>
<feature type="transmembrane region" description="Helical" evidence="6">
    <location>
        <begin position="133"/>
        <end position="151"/>
    </location>
</feature>